<organism evidence="2 3">
    <name type="scientific">Clostridium neonatale</name>
    <dbReference type="NCBI Taxonomy" id="137838"/>
    <lineage>
        <taxon>Bacteria</taxon>
        <taxon>Bacillati</taxon>
        <taxon>Bacillota</taxon>
        <taxon>Clostridia</taxon>
        <taxon>Eubacteriales</taxon>
        <taxon>Clostridiaceae</taxon>
        <taxon>Clostridium</taxon>
    </lineage>
</organism>
<dbReference type="EMBL" id="UWJD01000001">
    <property type="protein sequence ID" value="VCT82781.1"/>
    <property type="molecule type" value="Genomic_DNA"/>
</dbReference>
<gene>
    <name evidence="1" type="ORF">CNEO_40709</name>
    <name evidence="2" type="ORF">CNEONATNEC25_00341</name>
</gene>
<dbReference type="InterPro" id="IPR009609">
    <property type="entry name" value="Phosphonate_metab_PhnG"/>
</dbReference>
<dbReference type="EMBL" id="CAKJVE010000004">
    <property type="protein sequence ID" value="CAG9703607.1"/>
    <property type="molecule type" value="Genomic_DNA"/>
</dbReference>
<dbReference type="GO" id="GO:0019634">
    <property type="term" value="P:organic phosphonate metabolic process"/>
    <property type="evidence" value="ECO:0007669"/>
    <property type="project" value="InterPro"/>
</dbReference>
<keyword evidence="1" id="KW-0456">Lyase</keyword>
<dbReference type="GO" id="GO:0015716">
    <property type="term" value="P:organic phosphonate transport"/>
    <property type="evidence" value="ECO:0007669"/>
    <property type="project" value="InterPro"/>
</dbReference>
<dbReference type="AlphaFoldDB" id="A0A650M6Z7"/>
<name>A0A650M6Z7_9CLOT</name>
<sequence length="140" mass="16061">MNRRKRTEILIRGNKELAGKLAREIEEKYDIKTIDEPNNGLVMIKMRETAKKQLFYLGEVLVTEAKIHINGHVGMGIVAGDNEEVAINLAIIDGAYKANLKEISKWEELLLNEEKIIKEKEYKLSQKILETKVDFTTMDS</sequence>
<dbReference type="Pfam" id="PF06754">
    <property type="entry name" value="PhnG"/>
    <property type="match status" value="1"/>
</dbReference>
<evidence type="ECO:0000313" key="3">
    <source>
        <dbReference type="Proteomes" id="UP000431451"/>
    </source>
</evidence>
<proteinExistence type="predicted"/>
<reference evidence="1" key="2">
    <citation type="submission" date="2021-10" db="EMBL/GenBank/DDBJ databases">
        <authorList>
            <person name="Mesa V."/>
        </authorList>
    </citation>
    <scope>NUCLEOTIDE SEQUENCE</scope>
    <source>
        <strain evidence="1">CC3_PB</strain>
    </source>
</reference>
<dbReference type="Proteomes" id="UP000431451">
    <property type="component" value="Unassembled WGS sequence"/>
</dbReference>
<dbReference type="GO" id="GO:0016829">
    <property type="term" value="F:lyase activity"/>
    <property type="evidence" value="ECO:0007669"/>
    <property type="project" value="UniProtKB-KW"/>
</dbReference>
<accession>A0A650M6Z7</accession>
<reference evidence="2 3" key="1">
    <citation type="submission" date="2018-06" db="EMBL/GenBank/DDBJ databases">
        <authorList>
            <consortium name="IHU Genomes"/>
        </authorList>
    </citation>
    <scope>NUCLEOTIDE SEQUENCE [LARGE SCALE GENOMIC DNA]</scope>
    <source>
        <strain evidence="2 3">NEC25</strain>
    </source>
</reference>
<dbReference type="RefSeq" id="WP_125149661.1">
    <property type="nucleotide sequence ID" value="NZ_CAKJVD010000034.1"/>
</dbReference>
<evidence type="ECO:0000313" key="1">
    <source>
        <dbReference type="EMBL" id="CAG9703607.1"/>
    </source>
</evidence>
<protein>
    <submittedName>
        <fullName evidence="1">Phosphonate C-P lyase system protein PhnG</fullName>
    </submittedName>
</protein>
<dbReference type="Proteomes" id="UP000789738">
    <property type="component" value="Unassembled WGS sequence"/>
</dbReference>
<evidence type="ECO:0000313" key="2">
    <source>
        <dbReference type="EMBL" id="VCT82781.1"/>
    </source>
</evidence>
<dbReference type="GeneID" id="68875659"/>
<dbReference type="NCBIfam" id="TIGR03293">
    <property type="entry name" value="PhnG_redo"/>
    <property type="match status" value="1"/>
</dbReference>